<dbReference type="Proteomes" id="UP000630528">
    <property type="component" value="Unassembled WGS sequence"/>
</dbReference>
<dbReference type="RefSeq" id="WP_201174965.1">
    <property type="nucleotide sequence ID" value="NZ_JAEPWM010000008.1"/>
</dbReference>
<evidence type="ECO:0000313" key="3">
    <source>
        <dbReference type="EMBL" id="MBK6008168.1"/>
    </source>
</evidence>
<evidence type="ECO:0000313" key="4">
    <source>
        <dbReference type="Proteomes" id="UP000630528"/>
    </source>
</evidence>
<reference evidence="3" key="2">
    <citation type="submission" date="2021-01" db="EMBL/GenBank/DDBJ databases">
        <authorList>
            <person name="Kang M."/>
        </authorList>
    </citation>
    <scope>NUCLEOTIDE SEQUENCE</scope>
    <source>
        <strain evidence="3">KACC 17527</strain>
    </source>
</reference>
<dbReference type="AlphaFoldDB" id="A0A934TVI9"/>
<feature type="chain" id="PRO_5037543630" description="Carboxypeptidase regulatory-like domain-containing protein" evidence="2">
    <location>
        <begin position="22"/>
        <end position="160"/>
    </location>
</feature>
<accession>A0A934TVI9</accession>
<gene>
    <name evidence="3" type="ORF">JJB11_18855</name>
</gene>
<feature type="region of interest" description="Disordered" evidence="1">
    <location>
        <begin position="138"/>
        <end position="160"/>
    </location>
</feature>
<proteinExistence type="predicted"/>
<evidence type="ECO:0000256" key="2">
    <source>
        <dbReference type="SAM" id="SignalP"/>
    </source>
</evidence>
<sequence>MKKTRAAALALLVTLVMAAHAQTGIARGQTSRGEPWLVGGVGEDGVAALRLARSGYSLSVQTAARGTGAFLADVHLRIADEQGRPVFDQDLSGPWLLVKLRPGAYTLQASRHRQVQAVRVDVPAQGLREQMFYFDTTGEAPDPMADPTERPPAVRGSIAR</sequence>
<feature type="signal peptide" evidence="2">
    <location>
        <begin position="1"/>
        <end position="21"/>
    </location>
</feature>
<keyword evidence="2" id="KW-0732">Signal</keyword>
<evidence type="ECO:0008006" key="5">
    <source>
        <dbReference type="Google" id="ProtNLM"/>
    </source>
</evidence>
<keyword evidence="4" id="KW-1185">Reference proteome</keyword>
<protein>
    <recommendedName>
        <fullName evidence="5">Carboxypeptidase regulatory-like domain-containing protein</fullName>
    </recommendedName>
</protein>
<name>A0A934TVI9_9BURK</name>
<dbReference type="EMBL" id="JAEPWM010000008">
    <property type="protein sequence ID" value="MBK6008168.1"/>
    <property type="molecule type" value="Genomic_DNA"/>
</dbReference>
<comment type="caution">
    <text evidence="3">The sequence shown here is derived from an EMBL/GenBank/DDBJ whole genome shotgun (WGS) entry which is preliminary data.</text>
</comment>
<organism evidence="3 4">
    <name type="scientific">Ramlibacter ginsenosidimutans</name>
    <dbReference type="NCBI Taxonomy" id="502333"/>
    <lineage>
        <taxon>Bacteria</taxon>
        <taxon>Pseudomonadati</taxon>
        <taxon>Pseudomonadota</taxon>
        <taxon>Betaproteobacteria</taxon>
        <taxon>Burkholderiales</taxon>
        <taxon>Comamonadaceae</taxon>
        <taxon>Ramlibacter</taxon>
    </lineage>
</organism>
<reference evidence="3" key="1">
    <citation type="journal article" date="2012" name="J. Microbiol. Biotechnol.">
        <title>Ramlibacter ginsenosidimutans sp. nov., with ginsenoside-converting activity.</title>
        <authorList>
            <person name="Wang L."/>
            <person name="An D.S."/>
            <person name="Kim S.G."/>
            <person name="Jin F.X."/>
            <person name="Kim S.C."/>
            <person name="Lee S.T."/>
            <person name="Im W.T."/>
        </authorList>
    </citation>
    <scope>NUCLEOTIDE SEQUENCE</scope>
    <source>
        <strain evidence="3">KACC 17527</strain>
    </source>
</reference>
<evidence type="ECO:0000256" key="1">
    <source>
        <dbReference type="SAM" id="MobiDB-lite"/>
    </source>
</evidence>